<dbReference type="Pfam" id="PF02926">
    <property type="entry name" value="THUMP"/>
    <property type="match status" value="1"/>
</dbReference>
<dbReference type="STRING" id="215637.A0A4Q0A292"/>
<organism evidence="3 4">
    <name type="scientific">Dimargaris cristalligena</name>
    <dbReference type="NCBI Taxonomy" id="215637"/>
    <lineage>
        <taxon>Eukaryota</taxon>
        <taxon>Fungi</taxon>
        <taxon>Fungi incertae sedis</taxon>
        <taxon>Zoopagomycota</taxon>
        <taxon>Kickxellomycotina</taxon>
        <taxon>Dimargaritomycetes</taxon>
        <taxon>Dimargaritales</taxon>
        <taxon>Dimargaritaceae</taxon>
        <taxon>Dimargaris</taxon>
    </lineage>
</organism>
<accession>A0A4Q0A292</accession>
<reference evidence="4" key="1">
    <citation type="journal article" date="2018" name="Nat. Microbiol.">
        <title>Leveraging single-cell genomics to expand the fungal tree of life.</title>
        <authorList>
            <person name="Ahrendt S.R."/>
            <person name="Quandt C.A."/>
            <person name="Ciobanu D."/>
            <person name="Clum A."/>
            <person name="Salamov A."/>
            <person name="Andreopoulos B."/>
            <person name="Cheng J.F."/>
            <person name="Woyke T."/>
            <person name="Pelin A."/>
            <person name="Henrissat B."/>
            <person name="Reynolds N.K."/>
            <person name="Benny G.L."/>
            <person name="Smith M.E."/>
            <person name="James T.Y."/>
            <person name="Grigoriev I.V."/>
        </authorList>
    </citation>
    <scope>NUCLEOTIDE SEQUENCE [LARGE SCALE GENOMIC DNA]</scope>
    <source>
        <strain evidence="4">RSA 468</strain>
    </source>
</reference>
<dbReference type="FunFam" id="3.30.2300.10:FF:000001">
    <property type="entry name" value="THUMP domain-containing protein 1"/>
    <property type="match status" value="1"/>
</dbReference>
<dbReference type="InterPro" id="IPR004114">
    <property type="entry name" value="THUMP_dom"/>
</dbReference>
<dbReference type="PANTHER" id="PTHR13452:SF10">
    <property type="entry name" value="THUMP DOMAIN-CONTAINING PROTEIN 1"/>
    <property type="match status" value="1"/>
</dbReference>
<name>A0A4Q0A292_9FUNG</name>
<dbReference type="PROSITE" id="PS51165">
    <property type="entry name" value="THUMP"/>
    <property type="match status" value="1"/>
</dbReference>
<keyword evidence="1" id="KW-0694">RNA-binding</keyword>
<keyword evidence="4" id="KW-1185">Reference proteome</keyword>
<dbReference type="SUPFAM" id="SSF143437">
    <property type="entry name" value="THUMP domain-like"/>
    <property type="match status" value="1"/>
</dbReference>
<sequence>MVGFGLEPNQAGIMITCMRTKEGRCVQEMRTLLTEYVEKLMPHLSTAAAPPKAESLEDQIARELAELKRPQVNPWFTSLNTGTECVIFFRTSPRVDPVALVSGLMADLAVSQRKVTRFANRIIPVSRTCVAHMPDITKMARTLLDPIFNASVPNGDVPASGADAETTPVAAASTDFAIVPKIRNNQKVERMALIENIAEIVGPNHVVNLENPRYVILVEVLKSICMISVVENYYLYRKFNLFSLTEDTPTKSSTPAKESSVAE</sequence>
<evidence type="ECO:0000256" key="1">
    <source>
        <dbReference type="PROSITE-ProRule" id="PRU00529"/>
    </source>
</evidence>
<dbReference type="GO" id="GO:0006400">
    <property type="term" value="P:tRNA modification"/>
    <property type="evidence" value="ECO:0007669"/>
    <property type="project" value="InterPro"/>
</dbReference>
<dbReference type="EMBL" id="ML002283">
    <property type="protein sequence ID" value="RKP39290.1"/>
    <property type="molecule type" value="Genomic_DNA"/>
</dbReference>
<proteinExistence type="predicted"/>
<dbReference type="Gene3D" id="3.30.2300.10">
    <property type="entry name" value="THUMP superfamily"/>
    <property type="match status" value="1"/>
</dbReference>
<dbReference type="Proteomes" id="UP000268162">
    <property type="component" value="Unassembled WGS sequence"/>
</dbReference>
<dbReference type="AlphaFoldDB" id="A0A4Q0A292"/>
<evidence type="ECO:0000259" key="2">
    <source>
        <dbReference type="PROSITE" id="PS51165"/>
    </source>
</evidence>
<dbReference type="PANTHER" id="PTHR13452">
    <property type="entry name" value="THUMP DOMAIN CONTAINING PROTEIN 1-RELATED"/>
    <property type="match status" value="1"/>
</dbReference>
<dbReference type="GO" id="GO:0003723">
    <property type="term" value="F:RNA binding"/>
    <property type="evidence" value="ECO:0007669"/>
    <property type="project" value="UniProtKB-UniRule"/>
</dbReference>
<evidence type="ECO:0000313" key="4">
    <source>
        <dbReference type="Proteomes" id="UP000268162"/>
    </source>
</evidence>
<feature type="domain" description="THUMP" evidence="2">
    <location>
        <begin position="108"/>
        <end position="231"/>
    </location>
</feature>
<dbReference type="InterPro" id="IPR040183">
    <property type="entry name" value="THUMPD1-like"/>
</dbReference>
<dbReference type="CDD" id="cd11717">
    <property type="entry name" value="THUMP_THUMPD1_like"/>
    <property type="match status" value="1"/>
</dbReference>
<evidence type="ECO:0000313" key="3">
    <source>
        <dbReference type="EMBL" id="RKP39290.1"/>
    </source>
</evidence>
<protein>
    <recommendedName>
        <fullName evidence="2">THUMP domain-containing protein</fullName>
    </recommendedName>
</protein>
<gene>
    <name evidence="3" type="ORF">BJ085DRAFT_23764</name>
</gene>